<feature type="domain" description="Mga helix-turn-helix" evidence="3">
    <location>
        <begin position="77"/>
        <end position="159"/>
    </location>
</feature>
<evidence type="ECO:0000313" key="4">
    <source>
        <dbReference type="EMBL" id="KRO16458.1"/>
    </source>
</evidence>
<evidence type="ECO:0000256" key="1">
    <source>
        <dbReference type="ARBA" id="ARBA00023015"/>
    </source>
</evidence>
<protein>
    <recommendedName>
        <fullName evidence="3">Mga helix-turn-helix domain-containing protein</fullName>
    </recommendedName>
</protein>
<keyword evidence="5" id="KW-1185">Reference proteome</keyword>
<dbReference type="STRING" id="1293598.IV56_GL001241"/>
<dbReference type="PANTHER" id="PTHR30185:SF18">
    <property type="entry name" value="TRANSCRIPTIONAL REGULATOR MTLR"/>
    <property type="match status" value="1"/>
</dbReference>
<dbReference type="RefSeq" id="WP_056993043.1">
    <property type="nucleotide sequence ID" value="NZ_JQCE01000038.1"/>
</dbReference>
<dbReference type="Pfam" id="PF05043">
    <property type="entry name" value="Mga"/>
    <property type="match status" value="1"/>
</dbReference>
<reference evidence="4 5" key="1">
    <citation type="journal article" date="2015" name="Genome Announc.">
        <title>Expanding the biotechnology potential of lactobacilli through comparative genomics of 213 strains and associated genera.</title>
        <authorList>
            <person name="Sun Z."/>
            <person name="Harris H.M."/>
            <person name="McCann A."/>
            <person name="Guo C."/>
            <person name="Argimon S."/>
            <person name="Zhang W."/>
            <person name="Yang X."/>
            <person name="Jeffery I.B."/>
            <person name="Cooney J.C."/>
            <person name="Kagawa T.F."/>
            <person name="Liu W."/>
            <person name="Song Y."/>
            <person name="Salvetti E."/>
            <person name="Wrobel A."/>
            <person name="Rasinkangas P."/>
            <person name="Parkhill J."/>
            <person name="Rea M.C."/>
            <person name="O'Sullivan O."/>
            <person name="Ritari J."/>
            <person name="Douillard F.P."/>
            <person name="Paul Ross R."/>
            <person name="Yang R."/>
            <person name="Briner A.E."/>
            <person name="Felis G.E."/>
            <person name="de Vos W.M."/>
            <person name="Barrangou R."/>
            <person name="Klaenhammer T.R."/>
            <person name="Caufield P.W."/>
            <person name="Cui Y."/>
            <person name="Zhang H."/>
            <person name="O'Toole P.W."/>
        </authorList>
    </citation>
    <scope>NUCLEOTIDE SEQUENCE [LARGE SCALE GENOMIC DNA]</scope>
    <source>
        <strain evidence="4 5">DSM 24301</strain>
    </source>
</reference>
<dbReference type="PATRIC" id="fig|1293598.4.peg.1304"/>
<gene>
    <name evidence="4" type="ORF">IV56_GL001241</name>
</gene>
<dbReference type="InterPro" id="IPR007737">
    <property type="entry name" value="Mga_HTH"/>
</dbReference>
<dbReference type="AlphaFoldDB" id="A0A0R2N0E9"/>
<dbReference type="EMBL" id="JQCE01000038">
    <property type="protein sequence ID" value="KRO16458.1"/>
    <property type="molecule type" value="Genomic_DNA"/>
</dbReference>
<sequence>MFKAAFLTAKENLQMELISELWETQLPISLQNLMLKHQLSKSALLRQLHQLAPLLHQEQLVLVFTNQTVQLDHTPEQSFQIFYLKYLQKTDLFQILRLSLMQPGLSVAALSQRLHMGTATLYRRIHYLNQSILNEFQLQYQQGELVGSELQIRYFYEQFILAFAQDQVGDRQLFGYTNVTADQDVLTAIERFIQDDLSEISRGKIRTLLAVYRLRRNARQWPNFSAFSENQTFARFAELVRPALNRALGEPASVSELAAFFLFVITQSILNFDQPQYRPLFEALERSNHPICRMMKQLAMDLSRLNRTWSFNVIRDAVFVAHLRAYWLRGHIISFNRSSGITVLFRQLSRNYRLAKKLVTKQQTILAMSDSTRALLTYQYALALRELQQQASDRLQIGVAINLDRSESPTALRYFEQIISLFCPAEIELYTPIHTYDLILADHEIAHKQTFIVTDVPLADDYMNLYQKVEAIYFARFIDETAID</sequence>
<keyword evidence="1" id="KW-0805">Transcription regulation</keyword>
<evidence type="ECO:0000259" key="3">
    <source>
        <dbReference type="Pfam" id="PF05043"/>
    </source>
</evidence>
<organism evidence="4 5">
    <name type="scientific">Lacticaseibacillus saniviri JCM 17471 = DSM 24301</name>
    <dbReference type="NCBI Taxonomy" id="1293598"/>
    <lineage>
        <taxon>Bacteria</taxon>
        <taxon>Bacillati</taxon>
        <taxon>Bacillota</taxon>
        <taxon>Bacilli</taxon>
        <taxon>Lactobacillales</taxon>
        <taxon>Lactobacillaceae</taxon>
        <taxon>Lacticaseibacillus</taxon>
    </lineage>
</organism>
<proteinExistence type="predicted"/>
<evidence type="ECO:0000256" key="2">
    <source>
        <dbReference type="ARBA" id="ARBA00023163"/>
    </source>
</evidence>
<dbReference type="InterPro" id="IPR050661">
    <property type="entry name" value="BglG_antiterminators"/>
</dbReference>
<dbReference type="Proteomes" id="UP000050969">
    <property type="component" value="Unassembled WGS sequence"/>
</dbReference>
<dbReference type="PANTHER" id="PTHR30185">
    <property type="entry name" value="CRYPTIC BETA-GLUCOSIDE BGL OPERON ANTITERMINATOR"/>
    <property type="match status" value="1"/>
</dbReference>
<name>A0A0R2N0E9_9LACO</name>
<evidence type="ECO:0000313" key="5">
    <source>
        <dbReference type="Proteomes" id="UP000050969"/>
    </source>
</evidence>
<comment type="caution">
    <text evidence="4">The sequence shown here is derived from an EMBL/GenBank/DDBJ whole genome shotgun (WGS) entry which is preliminary data.</text>
</comment>
<accession>A0A0R2N0E9</accession>
<keyword evidence="2" id="KW-0804">Transcription</keyword>